<name>A0A1P8WDZ4_9PLAN</name>
<dbReference type="AlphaFoldDB" id="A0A1P8WDZ4"/>
<gene>
    <name evidence="7" type="primary">yocK_2</name>
    <name evidence="7" type="ORF">Fuma_01906</name>
</gene>
<dbReference type="PANTHER" id="PTHR33823:SF4">
    <property type="entry name" value="GENERAL STRESS PROTEIN 16O"/>
    <property type="match status" value="1"/>
</dbReference>
<dbReference type="Gene3D" id="1.20.120.910">
    <property type="entry name" value="DksA, coiled-coil domain"/>
    <property type="match status" value="1"/>
</dbReference>
<dbReference type="PANTHER" id="PTHR33823">
    <property type="entry name" value="RNA POLYMERASE-BINDING TRANSCRIPTION FACTOR DKSA-RELATED"/>
    <property type="match status" value="1"/>
</dbReference>
<feature type="domain" description="Zinc finger DksA/TraR C4-type" evidence="6">
    <location>
        <begin position="81"/>
        <end position="114"/>
    </location>
</feature>
<keyword evidence="3" id="KW-0862">Zinc</keyword>
<evidence type="ECO:0000259" key="6">
    <source>
        <dbReference type="Pfam" id="PF01258"/>
    </source>
</evidence>
<dbReference type="OrthoDB" id="9811543at2"/>
<organism evidence="7 8">
    <name type="scientific">Fuerstiella marisgermanici</name>
    <dbReference type="NCBI Taxonomy" id="1891926"/>
    <lineage>
        <taxon>Bacteria</taxon>
        <taxon>Pseudomonadati</taxon>
        <taxon>Planctomycetota</taxon>
        <taxon>Planctomycetia</taxon>
        <taxon>Planctomycetales</taxon>
        <taxon>Planctomycetaceae</taxon>
        <taxon>Fuerstiella</taxon>
    </lineage>
</organism>
<dbReference type="GO" id="GO:0008270">
    <property type="term" value="F:zinc ion binding"/>
    <property type="evidence" value="ECO:0007669"/>
    <property type="project" value="UniProtKB-KW"/>
</dbReference>
<dbReference type="SUPFAM" id="SSF57716">
    <property type="entry name" value="Glucocorticoid receptor-like (DNA-binding domain)"/>
    <property type="match status" value="1"/>
</dbReference>
<evidence type="ECO:0000256" key="1">
    <source>
        <dbReference type="ARBA" id="ARBA00022723"/>
    </source>
</evidence>
<evidence type="ECO:0000256" key="2">
    <source>
        <dbReference type="ARBA" id="ARBA00022771"/>
    </source>
</evidence>
<feature type="coiled-coil region" evidence="5">
    <location>
        <begin position="4"/>
        <end position="80"/>
    </location>
</feature>
<evidence type="ECO:0000256" key="3">
    <source>
        <dbReference type="ARBA" id="ARBA00022833"/>
    </source>
</evidence>
<accession>A0A1P8WDZ4</accession>
<proteinExistence type="predicted"/>
<dbReference type="RefSeq" id="WP_077023938.1">
    <property type="nucleotide sequence ID" value="NZ_CP017641.1"/>
</dbReference>
<protein>
    <submittedName>
        <fullName evidence="7">General stress protein 16O</fullName>
    </submittedName>
</protein>
<evidence type="ECO:0000256" key="5">
    <source>
        <dbReference type="SAM" id="Coils"/>
    </source>
</evidence>
<evidence type="ECO:0000313" key="7">
    <source>
        <dbReference type="EMBL" id="APZ92296.1"/>
    </source>
</evidence>
<dbReference type="KEGG" id="fmr:Fuma_01906"/>
<dbReference type="PROSITE" id="PS01102">
    <property type="entry name" value="ZF_DKSA_1"/>
    <property type="match status" value="1"/>
</dbReference>
<keyword evidence="5" id="KW-0175">Coiled coil</keyword>
<evidence type="ECO:0000313" key="8">
    <source>
        <dbReference type="Proteomes" id="UP000187735"/>
    </source>
</evidence>
<dbReference type="PROSITE" id="PS51128">
    <property type="entry name" value="ZF_DKSA_2"/>
    <property type="match status" value="1"/>
</dbReference>
<dbReference type="InterPro" id="IPR000962">
    <property type="entry name" value="Znf_DskA_TraR"/>
</dbReference>
<sequence>MTRKDDLAQIAQQLRDRRLELLEEAELEIGELRNELGDQSWDAECEGIDFECDEVAAALADHLYEELLQINHALNRIEEQEYGFCENCGRQITMARLEILPFATSCVACQTEAEGTEDAFREIVGDEMENEGVHSDRYDEFSLPVALKI</sequence>
<feature type="zinc finger region" description="dksA C4-type" evidence="4">
    <location>
        <begin position="85"/>
        <end position="109"/>
    </location>
</feature>
<dbReference type="EMBL" id="CP017641">
    <property type="protein sequence ID" value="APZ92296.1"/>
    <property type="molecule type" value="Genomic_DNA"/>
</dbReference>
<evidence type="ECO:0000256" key="4">
    <source>
        <dbReference type="PROSITE-ProRule" id="PRU00510"/>
    </source>
</evidence>
<dbReference type="Pfam" id="PF01258">
    <property type="entry name" value="zf-dskA_traR"/>
    <property type="match status" value="1"/>
</dbReference>
<keyword evidence="8" id="KW-1185">Reference proteome</keyword>
<keyword evidence="1" id="KW-0479">Metal-binding</keyword>
<dbReference type="Proteomes" id="UP000187735">
    <property type="component" value="Chromosome"/>
</dbReference>
<keyword evidence="2" id="KW-0863">Zinc-finger</keyword>
<dbReference type="STRING" id="1891926.Fuma_01906"/>
<reference evidence="7 8" key="1">
    <citation type="journal article" date="2016" name="Front. Microbiol.">
        <title>Fuerstia marisgermanicae gen. nov., sp. nov., an Unusual Member of the Phylum Planctomycetes from the German Wadden Sea.</title>
        <authorList>
            <person name="Kohn T."/>
            <person name="Heuer A."/>
            <person name="Jogler M."/>
            <person name="Vollmers J."/>
            <person name="Boedeker C."/>
            <person name="Bunk B."/>
            <person name="Rast P."/>
            <person name="Borchert D."/>
            <person name="Glockner I."/>
            <person name="Freese H.M."/>
            <person name="Klenk H.P."/>
            <person name="Overmann J."/>
            <person name="Kaster A.K."/>
            <person name="Rohde M."/>
            <person name="Wiegand S."/>
            <person name="Jogler C."/>
        </authorList>
    </citation>
    <scope>NUCLEOTIDE SEQUENCE [LARGE SCALE GENOMIC DNA]</scope>
    <source>
        <strain evidence="7 8">NH11</strain>
    </source>
</reference>
<dbReference type="InterPro" id="IPR020458">
    <property type="entry name" value="Znf_DskA_TraR_CS"/>
</dbReference>